<organism evidence="1 2">
    <name type="scientific">Comamonas testosteroni</name>
    <name type="common">Pseudomonas testosteroni</name>
    <dbReference type="NCBI Taxonomy" id="285"/>
    <lineage>
        <taxon>Bacteria</taxon>
        <taxon>Pseudomonadati</taxon>
        <taxon>Pseudomonadota</taxon>
        <taxon>Betaproteobacteria</taxon>
        <taxon>Burkholderiales</taxon>
        <taxon>Comamonadaceae</taxon>
        <taxon>Comamonas</taxon>
    </lineage>
</organism>
<dbReference type="Proteomes" id="UP000029553">
    <property type="component" value="Unassembled WGS sequence"/>
</dbReference>
<comment type="caution">
    <text evidence="1">The sequence shown here is derived from an EMBL/GenBank/DDBJ whole genome shotgun (WGS) entry which is preliminary data.</text>
</comment>
<sequence length="233" mass="24340">MLLKGGEAVSSGYGAVKLEDGWVRIWVAGSVRTTEISTNQQITLGEILPGQSVAVRRFQMETGDFPTSYIPTAGTAVTRAADLLYIDYTLPTVGAIVASVAGLASANTANAYLWSAANPADTNADHAYTYFSGSNNRTNWWVNKGGVGQSGGNIAGRPLSIGMSFDATGKAAALAAGSLIAKDTTRPRDFPANLSRLSLGRSISNNGFLGGCISRLAVYSGRITDAQLQRLTA</sequence>
<dbReference type="InterPro" id="IPR013320">
    <property type="entry name" value="ConA-like_dom_sf"/>
</dbReference>
<dbReference type="EMBL" id="AWOR01000057">
    <property type="protein sequence ID" value="KGH27873.1"/>
    <property type="molecule type" value="Genomic_DNA"/>
</dbReference>
<dbReference type="AlphaFoldDB" id="A0A096FDK0"/>
<reference evidence="1 2" key="1">
    <citation type="submission" date="2013-09" db="EMBL/GenBank/DDBJ databases">
        <title>High correlation between genotypes and phenotypes of environmental bacteria Comamonas testosteroni strains.</title>
        <authorList>
            <person name="Liu L."/>
            <person name="Zhu W."/>
            <person name="Xia X."/>
            <person name="Xu B."/>
            <person name="Luo M."/>
            <person name="Wang G."/>
        </authorList>
    </citation>
    <scope>NUCLEOTIDE SEQUENCE [LARGE SCALE GENOMIC DNA]</scope>
    <source>
        <strain evidence="1 2">JL40</strain>
    </source>
</reference>
<proteinExistence type="predicted"/>
<protein>
    <submittedName>
        <fullName evidence="1">Uncharacterized protein</fullName>
    </submittedName>
</protein>
<accession>A0A096FDK0</accession>
<evidence type="ECO:0000313" key="2">
    <source>
        <dbReference type="Proteomes" id="UP000029553"/>
    </source>
</evidence>
<gene>
    <name evidence="1" type="ORF">P353_17255</name>
</gene>
<dbReference type="SUPFAM" id="SSF49899">
    <property type="entry name" value="Concanavalin A-like lectins/glucanases"/>
    <property type="match status" value="1"/>
</dbReference>
<evidence type="ECO:0000313" key="1">
    <source>
        <dbReference type="EMBL" id="KGH27873.1"/>
    </source>
</evidence>
<name>A0A096FDK0_COMTE</name>